<proteinExistence type="predicted"/>
<organism evidence="1 2">
    <name type="scientific">Pontibacter akesuensis</name>
    <dbReference type="NCBI Taxonomy" id="388950"/>
    <lineage>
        <taxon>Bacteria</taxon>
        <taxon>Pseudomonadati</taxon>
        <taxon>Bacteroidota</taxon>
        <taxon>Cytophagia</taxon>
        <taxon>Cytophagales</taxon>
        <taxon>Hymenobacteraceae</taxon>
        <taxon>Pontibacter</taxon>
    </lineage>
</organism>
<dbReference type="Proteomes" id="UP000182491">
    <property type="component" value="Unassembled WGS sequence"/>
</dbReference>
<keyword evidence="2" id="KW-1185">Reference proteome</keyword>
<name>A0A1I7KY61_9BACT</name>
<accession>A0A1I7KY61</accession>
<dbReference type="STRING" id="388950.GCA_001611675_02832"/>
<dbReference type="EMBL" id="FPCA01000012">
    <property type="protein sequence ID" value="SFV02380.1"/>
    <property type="molecule type" value="Genomic_DNA"/>
</dbReference>
<gene>
    <name evidence="1" type="ORF">SAMN04487941_0106</name>
</gene>
<evidence type="ECO:0000313" key="2">
    <source>
        <dbReference type="Proteomes" id="UP000182491"/>
    </source>
</evidence>
<sequence length="40" mass="4648">MSRMACSCLRQQNTCYGIFLLGSFKVLIPCGLYKQWQCQK</sequence>
<protein>
    <submittedName>
        <fullName evidence="1">Uncharacterized protein</fullName>
    </submittedName>
</protein>
<evidence type="ECO:0000313" key="1">
    <source>
        <dbReference type="EMBL" id="SFV02380.1"/>
    </source>
</evidence>
<reference evidence="2" key="1">
    <citation type="submission" date="2016-10" db="EMBL/GenBank/DDBJ databases">
        <authorList>
            <person name="Varghese N."/>
        </authorList>
    </citation>
    <scope>NUCLEOTIDE SEQUENCE [LARGE SCALE GENOMIC DNA]</scope>
    <source>
        <strain evidence="2">DSM 18820</strain>
    </source>
</reference>
<dbReference type="AlphaFoldDB" id="A0A1I7KY61"/>